<dbReference type="AlphaFoldDB" id="A0A852UUX9"/>
<accession>A0A852UUX9</accession>
<name>A0A852UUX9_9ACTN</name>
<sequence>MTIDHGGDVPAYRQLADVLRAQITRGEMEMDRPIPSVEDLGERYGLDPEDVRRAIQVLRDEGLLYTLEGTGDFVSSRAEETGGG</sequence>
<keyword evidence="6" id="KW-1185">Reference proteome</keyword>
<keyword evidence="3" id="KW-0804">Transcription</keyword>
<dbReference type="PROSITE" id="PS50949">
    <property type="entry name" value="HTH_GNTR"/>
    <property type="match status" value="1"/>
</dbReference>
<dbReference type="Pfam" id="PF00392">
    <property type="entry name" value="GntR"/>
    <property type="match status" value="1"/>
</dbReference>
<dbReference type="GO" id="GO:0003700">
    <property type="term" value="F:DNA-binding transcription factor activity"/>
    <property type="evidence" value="ECO:0007669"/>
    <property type="project" value="InterPro"/>
</dbReference>
<dbReference type="InterPro" id="IPR000524">
    <property type="entry name" value="Tscrpt_reg_HTH_GntR"/>
</dbReference>
<dbReference type="RefSeq" id="WP_218911641.1">
    <property type="nucleotide sequence ID" value="NZ_JACCCO010000001.1"/>
</dbReference>
<evidence type="ECO:0000313" key="6">
    <source>
        <dbReference type="Proteomes" id="UP000576393"/>
    </source>
</evidence>
<gene>
    <name evidence="5" type="ORF">HDA43_001495</name>
</gene>
<organism evidence="5 6">
    <name type="scientific">Streptosporangium sandarakinum</name>
    <dbReference type="NCBI Taxonomy" id="1260955"/>
    <lineage>
        <taxon>Bacteria</taxon>
        <taxon>Bacillati</taxon>
        <taxon>Actinomycetota</taxon>
        <taxon>Actinomycetes</taxon>
        <taxon>Streptosporangiales</taxon>
        <taxon>Streptosporangiaceae</taxon>
        <taxon>Streptosporangium</taxon>
    </lineage>
</organism>
<dbReference type="PANTHER" id="PTHR38445:SF9">
    <property type="entry name" value="HTH-TYPE TRANSCRIPTIONAL REPRESSOR YTRA"/>
    <property type="match status" value="1"/>
</dbReference>
<proteinExistence type="predicted"/>
<evidence type="ECO:0000313" key="5">
    <source>
        <dbReference type="EMBL" id="NYF39336.1"/>
    </source>
</evidence>
<evidence type="ECO:0000256" key="1">
    <source>
        <dbReference type="ARBA" id="ARBA00023015"/>
    </source>
</evidence>
<dbReference type="SMART" id="SM00345">
    <property type="entry name" value="HTH_GNTR"/>
    <property type="match status" value="1"/>
</dbReference>
<keyword evidence="1" id="KW-0805">Transcription regulation</keyword>
<evidence type="ECO:0000256" key="2">
    <source>
        <dbReference type="ARBA" id="ARBA00023125"/>
    </source>
</evidence>
<keyword evidence="2 5" id="KW-0238">DNA-binding</keyword>
<dbReference type="InterPro" id="IPR036388">
    <property type="entry name" value="WH-like_DNA-bd_sf"/>
</dbReference>
<reference evidence="5 6" key="1">
    <citation type="submission" date="2020-07" db="EMBL/GenBank/DDBJ databases">
        <title>Sequencing the genomes of 1000 actinobacteria strains.</title>
        <authorList>
            <person name="Klenk H.-P."/>
        </authorList>
    </citation>
    <scope>NUCLEOTIDE SEQUENCE [LARGE SCALE GENOMIC DNA]</scope>
    <source>
        <strain evidence="5 6">DSM 45763</strain>
    </source>
</reference>
<comment type="caution">
    <text evidence="5">The sequence shown here is derived from an EMBL/GenBank/DDBJ whole genome shotgun (WGS) entry which is preliminary data.</text>
</comment>
<dbReference type="GO" id="GO:0003677">
    <property type="term" value="F:DNA binding"/>
    <property type="evidence" value="ECO:0007669"/>
    <property type="project" value="UniProtKB-KW"/>
</dbReference>
<dbReference type="EMBL" id="JACCCO010000001">
    <property type="protein sequence ID" value="NYF39336.1"/>
    <property type="molecule type" value="Genomic_DNA"/>
</dbReference>
<protein>
    <submittedName>
        <fullName evidence="5">DNA-binding GntR family transcriptional regulator</fullName>
    </submittedName>
</protein>
<dbReference type="SUPFAM" id="SSF46785">
    <property type="entry name" value="Winged helix' DNA-binding domain"/>
    <property type="match status" value="1"/>
</dbReference>
<dbReference type="PANTHER" id="PTHR38445">
    <property type="entry name" value="HTH-TYPE TRANSCRIPTIONAL REPRESSOR YTRA"/>
    <property type="match status" value="1"/>
</dbReference>
<dbReference type="CDD" id="cd07377">
    <property type="entry name" value="WHTH_GntR"/>
    <property type="match status" value="1"/>
</dbReference>
<evidence type="ECO:0000259" key="4">
    <source>
        <dbReference type="PROSITE" id="PS50949"/>
    </source>
</evidence>
<dbReference type="InterPro" id="IPR036390">
    <property type="entry name" value="WH_DNA-bd_sf"/>
</dbReference>
<dbReference type="Proteomes" id="UP000576393">
    <property type="component" value="Unassembled WGS sequence"/>
</dbReference>
<evidence type="ECO:0000256" key="3">
    <source>
        <dbReference type="ARBA" id="ARBA00023163"/>
    </source>
</evidence>
<feature type="domain" description="HTH gntR-type" evidence="4">
    <location>
        <begin position="9"/>
        <end position="77"/>
    </location>
</feature>
<dbReference type="Gene3D" id="1.10.10.10">
    <property type="entry name" value="Winged helix-like DNA-binding domain superfamily/Winged helix DNA-binding domain"/>
    <property type="match status" value="1"/>
</dbReference>